<evidence type="ECO:0000313" key="3">
    <source>
        <dbReference type="Proteomes" id="UP000663879"/>
    </source>
</evidence>
<organism evidence="2 3">
    <name type="scientific">Brachionus calyciflorus</name>
    <dbReference type="NCBI Taxonomy" id="104777"/>
    <lineage>
        <taxon>Eukaryota</taxon>
        <taxon>Metazoa</taxon>
        <taxon>Spiralia</taxon>
        <taxon>Gnathifera</taxon>
        <taxon>Rotifera</taxon>
        <taxon>Eurotatoria</taxon>
        <taxon>Monogononta</taxon>
        <taxon>Pseudotrocha</taxon>
        <taxon>Ploima</taxon>
        <taxon>Brachionidae</taxon>
        <taxon>Brachionus</taxon>
    </lineage>
</organism>
<name>A0A814R7U8_9BILA</name>
<evidence type="ECO:0000256" key="1">
    <source>
        <dbReference type="SAM" id="SignalP"/>
    </source>
</evidence>
<evidence type="ECO:0000313" key="2">
    <source>
        <dbReference type="EMBL" id="CAF1128353.1"/>
    </source>
</evidence>
<proteinExistence type="predicted"/>
<dbReference type="AlphaFoldDB" id="A0A814R7U8"/>
<dbReference type="EMBL" id="CAJNOC010009387">
    <property type="protein sequence ID" value="CAF1128353.1"/>
    <property type="molecule type" value="Genomic_DNA"/>
</dbReference>
<gene>
    <name evidence="2" type="ORF">OXX778_LOCUS22359</name>
</gene>
<feature type="signal peptide" evidence="1">
    <location>
        <begin position="1"/>
        <end position="25"/>
    </location>
</feature>
<comment type="caution">
    <text evidence="2">The sequence shown here is derived from an EMBL/GenBank/DDBJ whole genome shotgun (WGS) entry which is preliminary data.</text>
</comment>
<protein>
    <submittedName>
        <fullName evidence="2">Uncharacterized protein</fullName>
    </submittedName>
</protein>
<keyword evidence="1" id="KW-0732">Signal</keyword>
<dbReference type="Proteomes" id="UP000663879">
    <property type="component" value="Unassembled WGS sequence"/>
</dbReference>
<feature type="non-terminal residue" evidence="2">
    <location>
        <position position="1"/>
    </location>
</feature>
<reference evidence="2" key="1">
    <citation type="submission" date="2021-02" db="EMBL/GenBank/DDBJ databases">
        <authorList>
            <person name="Nowell W R."/>
        </authorList>
    </citation>
    <scope>NUCLEOTIDE SEQUENCE</scope>
    <source>
        <strain evidence="2">Ploen Becks lab</strain>
    </source>
</reference>
<dbReference type="SUPFAM" id="SSF57302">
    <property type="entry name" value="Snake toxin-like"/>
    <property type="match status" value="1"/>
</dbReference>
<dbReference type="InterPro" id="IPR045860">
    <property type="entry name" value="Snake_toxin-like_sf"/>
</dbReference>
<dbReference type="Gene3D" id="2.10.60.10">
    <property type="entry name" value="CD59"/>
    <property type="match status" value="1"/>
</dbReference>
<sequence>MNYSIFFILSVSIALITFPIQKTNALSCFVGGAGIFTSQQCPAGSTSCEKIDTNLLGIVTTVKSCSISCSPGTLVAVTTSCCSTDN</sequence>
<accession>A0A814R7U8</accession>
<keyword evidence="3" id="KW-1185">Reference proteome</keyword>
<feature type="chain" id="PRO_5032333543" evidence="1">
    <location>
        <begin position="26"/>
        <end position="86"/>
    </location>
</feature>